<keyword evidence="2" id="KW-1185">Reference proteome</keyword>
<protein>
    <submittedName>
        <fullName evidence="1">Uncharacterized protein</fullName>
    </submittedName>
</protein>
<gene>
    <name evidence="1" type="ORF">Goari_002169</name>
</gene>
<comment type="caution">
    <text evidence="1">The sequence shown here is derived from an EMBL/GenBank/DDBJ whole genome shotgun (WGS) entry which is preliminary data.</text>
</comment>
<dbReference type="Proteomes" id="UP000593577">
    <property type="component" value="Unassembled WGS sequence"/>
</dbReference>
<proteinExistence type="predicted"/>
<organism evidence="1 2">
    <name type="scientific">Gossypium aridum</name>
    <name type="common">American cotton</name>
    <name type="synonym">Erioxylum aridum</name>
    <dbReference type="NCBI Taxonomy" id="34290"/>
    <lineage>
        <taxon>Eukaryota</taxon>
        <taxon>Viridiplantae</taxon>
        <taxon>Streptophyta</taxon>
        <taxon>Embryophyta</taxon>
        <taxon>Tracheophyta</taxon>
        <taxon>Spermatophyta</taxon>
        <taxon>Magnoliopsida</taxon>
        <taxon>eudicotyledons</taxon>
        <taxon>Gunneridae</taxon>
        <taxon>Pentapetalae</taxon>
        <taxon>rosids</taxon>
        <taxon>malvids</taxon>
        <taxon>Malvales</taxon>
        <taxon>Malvaceae</taxon>
        <taxon>Malvoideae</taxon>
        <taxon>Gossypium</taxon>
    </lineage>
</organism>
<evidence type="ECO:0000313" key="2">
    <source>
        <dbReference type="Proteomes" id="UP000593577"/>
    </source>
</evidence>
<reference evidence="1 2" key="1">
    <citation type="journal article" date="2019" name="Genome Biol. Evol.">
        <title>Insights into the evolution of the New World diploid cottons (Gossypium, subgenus Houzingenia) based on genome sequencing.</title>
        <authorList>
            <person name="Grover C.E."/>
            <person name="Arick M.A. 2nd"/>
            <person name="Thrash A."/>
            <person name="Conover J.L."/>
            <person name="Sanders W.S."/>
            <person name="Peterson D.G."/>
            <person name="Frelichowski J.E."/>
            <person name="Scheffler J.A."/>
            <person name="Scheffler B.E."/>
            <person name="Wendel J.F."/>
        </authorList>
    </citation>
    <scope>NUCLEOTIDE SEQUENCE [LARGE SCALE GENOMIC DNA]</scope>
    <source>
        <strain evidence="1">185</strain>
        <tissue evidence="1">Leaf</tissue>
    </source>
</reference>
<accession>A0A7J8Y982</accession>
<evidence type="ECO:0000313" key="1">
    <source>
        <dbReference type="EMBL" id="MBA0695549.1"/>
    </source>
</evidence>
<dbReference type="AlphaFoldDB" id="A0A7J8Y982"/>
<sequence>MGTHWSRAKASIHWAIVTIYGPKPGGEMPFDPKAS</sequence>
<dbReference type="EMBL" id="JABFAA010000011">
    <property type="protein sequence ID" value="MBA0695549.1"/>
    <property type="molecule type" value="Genomic_DNA"/>
</dbReference>
<name>A0A7J8Y982_GOSAI</name>